<keyword evidence="4" id="KW-1185">Reference proteome</keyword>
<gene>
    <name evidence="3" type="ORF">GCM10008018_72950</name>
</gene>
<evidence type="ECO:0000313" key="4">
    <source>
        <dbReference type="Proteomes" id="UP000615455"/>
    </source>
</evidence>
<protein>
    <recommendedName>
        <fullName evidence="5">DUF3993 domain-containing protein</fullName>
    </recommendedName>
</protein>
<evidence type="ECO:0008006" key="5">
    <source>
        <dbReference type="Google" id="ProtNLM"/>
    </source>
</evidence>
<dbReference type="Proteomes" id="UP000615455">
    <property type="component" value="Unassembled WGS sequence"/>
</dbReference>
<accession>A0ABQ1FLN2</accession>
<feature type="compositionally biased region" description="Polar residues" evidence="1">
    <location>
        <begin position="39"/>
        <end position="55"/>
    </location>
</feature>
<dbReference type="EMBL" id="BMHE01000120">
    <property type="protein sequence ID" value="GGA18551.1"/>
    <property type="molecule type" value="Genomic_DNA"/>
</dbReference>
<dbReference type="PROSITE" id="PS51257">
    <property type="entry name" value="PROKAR_LIPOPROTEIN"/>
    <property type="match status" value="1"/>
</dbReference>
<evidence type="ECO:0000313" key="3">
    <source>
        <dbReference type="EMBL" id="GGA18551.1"/>
    </source>
</evidence>
<name>A0ABQ1FLN2_9BACL</name>
<evidence type="ECO:0000256" key="1">
    <source>
        <dbReference type="SAM" id="MobiDB-lite"/>
    </source>
</evidence>
<dbReference type="RefSeq" id="WP_189021112.1">
    <property type="nucleotide sequence ID" value="NZ_BMHE01000120.1"/>
</dbReference>
<feature type="region of interest" description="Disordered" evidence="1">
    <location>
        <begin position="39"/>
        <end position="64"/>
    </location>
</feature>
<evidence type="ECO:0000256" key="2">
    <source>
        <dbReference type="SAM" id="SignalP"/>
    </source>
</evidence>
<sequence length="252" mass="28089">MNPRRQKIFLIPSKIAIIAIMLTLAACADENNNIPTNPSSFLTTVPMPSSANQPQPRAEATATATATTTAIPLTSLDKAQFISIIRDLENKNLAIMAVAQQKALNQEAPDFQVLKSKLLLYNSEKATKHWEVMYDKEPGWILEPKGLVFAGKHSMLESSFKVEQVVDGKVNLTFKTYGDSQYSRSHHIAYTLIGKNGTDWIIDSIQATTLVNAFNQDEATEAMTSEFGEVKFVKEDDTYYLKLRSLKWASKP</sequence>
<proteinExistence type="predicted"/>
<organism evidence="3 4">
    <name type="scientific">Paenibacillus marchantiophytorum</name>
    <dbReference type="NCBI Taxonomy" id="1619310"/>
    <lineage>
        <taxon>Bacteria</taxon>
        <taxon>Bacillati</taxon>
        <taxon>Bacillota</taxon>
        <taxon>Bacilli</taxon>
        <taxon>Bacillales</taxon>
        <taxon>Paenibacillaceae</taxon>
        <taxon>Paenibacillus</taxon>
    </lineage>
</organism>
<keyword evidence="2" id="KW-0732">Signal</keyword>
<feature type="signal peptide" evidence="2">
    <location>
        <begin position="1"/>
        <end position="28"/>
    </location>
</feature>
<reference evidence="4" key="1">
    <citation type="journal article" date="2019" name="Int. J. Syst. Evol. Microbiol.">
        <title>The Global Catalogue of Microorganisms (GCM) 10K type strain sequencing project: providing services to taxonomists for standard genome sequencing and annotation.</title>
        <authorList>
            <consortium name="The Broad Institute Genomics Platform"/>
            <consortium name="The Broad Institute Genome Sequencing Center for Infectious Disease"/>
            <person name="Wu L."/>
            <person name="Ma J."/>
        </authorList>
    </citation>
    <scope>NUCLEOTIDE SEQUENCE [LARGE SCALE GENOMIC DNA]</scope>
    <source>
        <strain evidence="4">CGMCC 1.15043</strain>
    </source>
</reference>
<feature type="chain" id="PRO_5047123727" description="DUF3993 domain-containing protein" evidence="2">
    <location>
        <begin position="29"/>
        <end position="252"/>
    </location>
</feature>
<comment type="caution">
    <text evidence="3">The sequence shown here is derived from an EMBL/GenBank/DDBJ whole genome shotgun (WGS) entry which is preliminary data.</text>
</comment>